<dbReference type="Proteomes" id="UP000011116">
    <property type="component" value="Chromosome 7H"/>
</dbReference>
<dbReference type="EnsemblPlants" id="HORVU.MOREX.r3.7HG0652420.1">
    <property type="protein sequence ID" value="HORVU.MOREX.r3.7HG0652420.1"/>
    <property type="gene ID" value="HORVU.MOREX.r3.7HG0652420"/>
</dbReference>
<accession>A0A8I6Z1F3</accession>
<dbReference type="Gramene" id="HORVU.MOREX.r3.7HG0652420.1">
    <property type="protein sequence ID" value="HORVU.MOREX.r3.7HG0652420.1"/>
    <property type="gene ID" value="HORVU.MOREX.r3.7HG0652420"/>
</dbReference>
<evidence type="ECO:0000313" key="4">
    <source>
        <dbReference type="Proteomes" id="UP000011116"/>
    </source>
</evidence>
<reference evidence="3" key="3">
    <citation type="submission" date="2022-01" db="UniProtKB">
        <authorList>
            <consortium name="EnsemblPlants"/>
        </authorList>
    </citation>
    <scope>IDENTIFICATION</scope>
    <source>
        <strain evidence="3">subsp. vulgare</strain>
    </source>
</reference>
<dbReference type="InterPro" id="IPR056018">
    <property type="entry name" value="DUF7597"/>
</dbReference>
<name>A0A8I6Z1F3_HORVV</name>
<dbReference type="Pfam" id="PF24530">
    <property type="entry name" value="DUF7597"/>
    <property type="match status" value="1"/>
</dbReference>
<evidence type="ECO:0000259" key="2">
    <source>
        <dbReference type="Pfam" id="PF24530"/>
    </source>
</evidence>
<reference evidence="3" key="2">
    <citation type="submission" date="2020-10" db="EMBL/GenBank/DDBJ databases">
        <authorList>
            <person name="Scholz U."/>
            <person name="Mascher M."/>
            <person name="Fiebig A."/>
        </authorList>
    </citation>
    <scope>NUCLEOTIDE SEQUENCE [LARGE SCALE GENOMIC DNA]</scope>
    <source>
        <strain evidence="3">cv. Morex</strain>
    </source>
</reference>
<proteinExistence type="predicted"/>
<feature type="domain" description="DUF7597" evidence="2">
    <location>
        <begin position="18"/>
        <end position="70"/>
    </location>
</feature>
<dbReference type="PANTHER" id="PTHR33075">
    <property type="entry name" value="OS02G0499800 PROTEIN"/>
    <property type="match status" value="1"/>
</dbReference>
<keyword evidence="4" id="KW-1185">Reference proteome</keyword>
<feature type="region of interest" description="Disordered" evidence="1">
    <location>
        <begin position="303"/>
        <end position="413"/>
    </location>
</feature>
<organism evidence="3 4">
    <name type="scientific">Hordeum vulgare subsp. vulgare</name>
    <name type="common">Domesticated barley</name>
    <dbReference type="NCBI Taxonomy" id="112509"/>
    <lineage>
        <taxon>Eukaryota</taxon>
        <taxon>Viridiplantae</taxon>
        <taxon>Streptophyta</taxon>
        <taxon>Embryophyta</taxon>
        <taxon>Tracheophyta</taxon>
        <taxon>Spermatophyta</taxon>
        <taxon>Magnoliopsida</taxon>
        <taxon>Liliopsida</taxon>
        <taxon>Poales</taxon>
        <taxon>Poaceae</taxon>
        <taxon>BOP clade</taxon>
        <taxon>Pooideae</taxon>
        <taxon>Triticodae</taxon>
        <taxon>Triticeae</taxon>
        <taxon>Hordeinae</taxon>
        <taxon>Hordeum</taxon>
    </lineage>
</organism>
<feature type="region of interest" description="Disordered" evidence="1">
    <location>
        <begin position="144"/>
        <end position="169"/>
    </location>
</feature>
<sequence>MPPATPPPPPAMANFELDPEFFLPPGHNIIDGGPDLLPRTYTMHAVPITRRHERFVIAEVHPAPPADNVVQGVGFRGQEGFRHGCHMILGVPLDFRNTEDLWAAVNTFGEFHHWVSDDPYLVRSIVFASFTDDRLVPRNPVVPAADVGGWGQPPVAADGGGWEPKAAPEAPVVNPIQDQESMVIDQPSPSSSDSVHELVDLAPQPQGDMKAEPADQAHPAHDLEVIVANPVAPDADMPPAAQGHDAEPEEDVPVMEEAQDDNPLAIVLYKPPHFQTDNIFVGAARMPILEPIMIPKQSWAAAFDHDAPEPPSSEPASSSLSMQEVIPLSPSSSAEDDLSFHSPAPSKKGTRKKATPAVDSSVRRCTRGSIKRDGFKPILQELPAHVPKKRKPKAKPMPSTSQETEDVQVPPPTPITVIQEVGQSLGIAREKLTVDRLMEDPADSAPSSVDV</sequence>
<dbReference type="AlphaFoldDB" id="A0A8I6Z1F3"/>
<dbReference type="PANTHER" id="PTHR33075:SF10">
    <property type="entry name" value="DUF4283 DOMAIN-CONTAINING PROTEIN"/>
    <property type="match status" value="1"/>
</dbReference>
<evidence type="ECO:0000256" key="1">
    <source>
        <dbReference type="SAM" id="MobiDB-lite"/>
    </source>
</evidence>
<protein>
    <recommendedName>
        <fullName evidence="2">DUF7597 domain-containing protein</fullName>
    </recommendedName>
</protein>
<reference evidence="4" key="1">
    <citation type="journal article" date="2012" name="Nature">
        <title>A physical, genetic and functional sequence assembly of the barley genome.</title>
        <authorList>
            <consortium name="The International Barley Genome Sequencing Consortium"/>
            <person name="Mayer K.F."/>
            <person name="Waugh R."/>
            <person name="Brown J.W."/>
            <person name="Schulman A."/>
            <person name="Langridge P."/>
            <person name="Platzer M."/>
            <person name="Fincher G.B."/>
            <person name="Muehlbauer G.J."/>
            <person name="Sato K."/>
            <person name="Close T.J."/>
            <person name="Wise R.P."/>
            <person name="Stein N."/>
        </authorList>
    </citation>
    <scope>NUCLEOTIDE SEQUENCE [LARGE SCALE GENOMIC DNA]</scope>
    <source>
        <strain evidence="4">cv. Morex</strain>
    </source>
</reference>
<evidence type="ECO:0000313" key="3">
    <source>
        <dbReference type="EnsemblPlants" id="HORVU.MOREX.r3.7HG0652420.1"/>
    </source>
</evidence>